<evidence type="ECO:0000256" key="4">
    <source>
        <dbReference type="ARBA" id="ARBA00022723"/>
    </source>
</evidence>
<dbReference type="InterPro" id="IPR036021">
    <property type="entry name" value="Tungsten_al_ferr_oxy-like_C"/>
</dbReference>
<keyword evidence="6" id="KW-0408">Iron</keyword>
<evidence type="ECO:0000256" key="6">
    <source>
        <dbReference type="ARBA" id="ARBA00023004"/>
    </source>
</evidence>
<feature type="domain" description="Aldehyde ferredoxin oxidoreductase N-terminal" evidence="10">
    <location>
        <begin position="4"/>
        <end position="201"/>
    </location>
</feature>
<evidence type="ECO:0000256" key="8">
    <source>
        <dbReference type="ARBA" id="ARBA00049934"/>
    </source>
</evidence>
<dbReference type="InterPro" id="IPR013983">
    <property type="entry name" value="Ald_Fedxn_OxRdtase_N"/>
</dbReference>
<evidence type="ECO:0000313" key="11">
    <source>
        <dbReference type="EMBL" id="ELZ37031.1"/>
    </source>
</evidence>
<dbReference type="RefSeq" id="WP_006629515.1">
    <property type="nucleotide sequence ID" value="NZ_AOJD01000050.1"/>
</dbReference>
<keyword evidence="12" id="KW-1185">Reference proteome</keyword>
<dbReference type="InterPro" id="IPR013985">
    <property type="entry name" value="Ald_Fedxn_OxRdtase_dom3"/>
</dbReference>
<dbReference type="EMBL" id="AOJD01000050">
    <property type="protein sequence ID" value="ELZ37031.1"/>
    <property type="molecule type" value="Genomic_DNA"/>
</dbReference>
<dbReference type="GO" id="GO:0016625">
    <property type="term" value="F:oxidoreductase activity, acting on the aldehyde or oxo group of donors, iron-sulfur protein as acceptor"/>
    <property type="evidence" value="ECO:0007669"/>
    <property type="project" value="InterPro"/>
</dbReference>
<dbReference type="Pfam" id="PF01314">
    <property type="entry name" value="AFOR_C"/>
    <property type="match status" value="1"/>
</dbReference>
<dbReference type="SMART" id="SM00790">
    <property type="entry name" value="AFOR_N"/>
    <property type="match status" value="1"/>
</dbReference>
<dbReference type="AlphaFoldDB" id="M0DNH0"/>
<evidence type="ECO:0000256" key="5">
    <source>
        <dbReference type="ARBA" id="ARBA00023002"/>
    </source>
</evidence>
<gene>
    <name evidence="11" type="ORF">C472_09231</name>
</gene>
<dbReference type="InterPro" id="IPR051919">
    <property type="entry name" value="W-dependent_AOR"/>
</dbReference>
<comment type="similarity">
    <text evidence="2">Belongs to the AOR/FOR family.</text>
</comment>
<reference evidence="11 12" key="1">
    <citation type="journal article" date="2014" name="PLoS Genet.">
        <title>Phylogenetically driven sequencing of extremely halophilic archaea reveals strategies for static and dynamic osmo-response.</title>
        <authorList>
            <person name="Becker E.A."/>
            <person name="Seitzer P.M."/>
            <person name="Tritt A."/>
            <person name="Larsen D."/>
            <person name="Krusor M."/>
            <person name="Yao A.I."/>
            <person name="Wu D."/>
            <person name="Madern D."/>
            <person name="Eisen J.A."/>
            <person name="Darling A.E."/>
            <person name="Facciotti M.T."/>
        </authorList>
    </citation>
    <scope>NUCLEOTIDE SEQUENCE [LARGE SCALE GENOMIC DNA]</scope>
    <source>
        <strain evidence="11 12">DSM 14210</strain>
    </source>
</reference>
<feature type="region of interest" description="Disordered" evidence="9">
    <location>
        <begin position="269"/>
        <end position="298"/>
    </location>
</feature>
<evidence type="ECO:0000259" key="10">
    <source>
        <dbReference type="SMART" id="SM00790"/>
    </source>
</evidence>
<keyword evidence="4" id="KW-0479">Metal-binding</keyword>
<dbReference type="Gene3D" id="1.10.569.10">
    <property type="entry name" value="Aldehyde Ferredoxin Oxidoreductase Protein, subunit A, domain 2"/>
    <property type="match status" value="1"/>
</dbReference>
<accession>M0DNH0</accession>
<dbReference type="GO" id="GO:0051539">
    <property type="term" value="F:4 iron, 4 sulfur cluster binding"/>
    <property type="evidence" value="ECO:0007669"/>
    <property type="project" value="UniProtKB-KW"/>
</dbReference>
<dbReference type="InterPro" id="IPR036503">
    <property type="entry name" value="Ald_Fedxn_OxRdtase_N_sf"/>
</dbReference>
<feature type="region of interest" description="Disordered" evidence="9">
    <location>
        <begin position="524"/>
        <end position="543"/>
    </location>
</feature>
<organism evidence="11 12">
    <name type="scientific">Halorubrum tebenquichense DSM 14210</name>
    <dbReference type="NCBI Taxonomy" id="1227485"/>
    <lineage>
        <taxon>Archaea</taxon>
        <taxon>Methanobacteriati</taxon>
        <taxon>Methanobacteriota</taxon>
        <taxon>Stenosarchaea group</taxon>
        <taxon>Halobacteria</taxon>
        <taxon>Halobacteriales</taxon>
        <taxon>Haloferacaceae</taxon>
        <taxon>Halorubrum</taxon>
    </lineage>
</organism>
<dbReference type="InterPro" id="IPR001203">
    <property type="entry name" value="OxRdtase_Ald_Fedxn_C"/>
</dbReference>
<comment type="caution">
    <text evidence="11">The sequence shown here is derived from an EMBL/GenBank/DDBJ whole genome shotgun (WGS) entry which is preliminary data.</text>
</comment>
<dbReference type="GO" id="GO:0046872">
    <property type="term" value="F:metal ion binding"/>
    <property type="evidence" value="ECO:0007669"/>
    <property type="project" value="UniProtKB-KW"/>
</dbReference>
<evidence type="ECO:0000256" key="9">
    <source>
        <dbReference type="SAM" id="MobiDB-lite"/>
    </source>
</evidence>
<keyword evidence="7" id="KW-0411">Iron-sulfur</keyword>
<dbReference type="OrthoDB" id="30771at2157"/>
<keyword evidence="3" id="KW-0004">4Fe-4S</keyword>
<dbReference type="SUPFAM" id="SSF48310">
    <property type="entry name" value="Aldehyde ferredoxin oxidoreductase, C-terminal domains"/>
    <property type="match status" value="1"/>
</dbReference>
<keyword evidence="5" id="KW-0560">Oxidoreductase</keyword>
<dbReference type="PANTHER" id="PTHR30038:SF7">
    <property type="entry name" value="TUNGSTEN-CONTAINING GLYCERALDEHYDE-3-PHOSPHATE:FERREDOXIN OXIDOREDUCTASE"/>
    <property type="match status" value="1"/>
</dbReference>
<dbReference type="Proteomes" id="UP000011523">
    <property type="component" value="Unassembled WGS sequence"/>
</dbReference>
<comment type="cofactor">
    <cofactor evidence="8">
        <name>tungstopterin</name>
        <dbReference type="ChEBI" id="CHEBI:30402"/>
    </cofactor>
</comment>
<dbReference type="Gene3D" id="1.10.599.10">
    <property type="entry name" value="Aldehyde Ferredoxin Oxidoreductase Protein, subunit A, domain 3"/>
    <property type="match status" value="1"/>
</dbReference>
<dbReference type="PATRIC" id="fig|1227485.3.peg.1786"/>
<evidence type="ECO:0000256" key="1">
    <source>
        <dbReference type="ARBA" id="ARBA00001966"/>
    </source>
</evidence>
<dbReference type="InterPro" id="IPR013984">
    <property type="entry name" value="Ald_Fedxn_OxRdtase_dom2"/>
</dbReference>
<evidence type="ECO:0000256" key="3">
    <source>
        <dbReference type="ARBA" id="ARBA00022485"/>
    </source>
</evidence>
<sequence length="599" mass="62544">MPDRDHVLRVDLSSETVEREPVPAAWRRRFLGGKGIGARYLYDELDPGTDPLGPENLLAFCVGPLSGYLPGETRYAAVTKSPLTGGFLDSYAGGDFAGRLTGSLDDCLALLVTGAADRPVRIVVEGGDARVEPAEAWGADTVETDAAHPDAGVACVGPAGERGVAYATIASDAGAHHAGRGGAGAVMGSKRLKAVVARDDPPAVPPELVPLRERVERAYAEGDTGRWQAAGETLESVDFANEVGALATEGWQRDRFAAADDIGVEAAADAAVGRERPDSAVPGGFEVETDEGRSVPRGATPMTLGAGLGVGSFDAVAALGERCDRLGVDVISAGNAVAWAVRAAEAGRVDCDVSFGDPDGARALIEAIATGADGPCEPGVADALADGVDAAADAYGTDDAIPTVKSMELPAYDPRAAVGMALAYATSDRGGCHRRARPIEWEAVAEEASTSERVAAVVTAQNTRSALWSFVADDFAGEPLWDEFGAEWFDALGRDHDAESLRLAGERIWALVRLFNAREGFDRDDDELPPTLTDPVHGGSEATDGLDREAFERLLDAYYAARGWDRDGLPTPETLARLDLNATVDGETPVGMSSDPAAF</sequence>
<evidence type="ECO:0000256" key="2">
    <source>
        <dbReference type="ARBA" id="ARBA00011032"/>
    </source>
</evidence>
<dbReference type="Pfam" id="PF02730">
    <property type="entry name" value="AFOR_N"/>
    <property type="match status" value="1"/>
</dbReference>
<protein>
    <submittedName>
        <fullName evidence="11">Aldehyde ferredoxin oxidoreductase</fullName>
    </submittedName>
</protein>
<dbReference type="Gene3D" id="3.60.9.10">
    <property type="entry name" value="Aldehyde ferredoxin oxidoreductase, N-terminal domain"/>
    <property type="match status" value="1"/>
</dbReference>
<comment type="cofactor">
    <cofactor evidence="1">
        <name>[4Fe-4S] cluster</name>
        <dbReference type="ChEBI" id="CHEBI:49883"/>
    </cofactor>
</comment>
<dbReference type="SUPFAM" id="SSF56228">
    <property type="entry name" value="Aldehyde ferredoxin oxidoreductase, N-terminal domain"/>
    <property type="match status" value="1"/>
</dbReference>
<dbReference type="GO" id="GO:0009055">
    <property type="term" value="F:electron transfer activity"/>
    <property type="evidence" value="ECO:0007669"/>
    <property type="project" value="InterPro"/>
</dbReference>
<name>M0DNH0_9EURY</name>
<proteinExistence type="inferred from homology"/>
<evidence type="ECO:0000256" key="7">
    <source>
        <dbReference type="ARBA" id="ARBA00023014"/>
    </source>
</evidence>
<dbReference type="PANTHER" id="PTHR30038">
    <property type="entry name" value="ALDEHYDE FERREDOXIN OXIDOREDUCTASE"/>
    <property type="match status" value="1"/>
</dbReference>
<evidence type="ECO:0000313" key="12">
    <source>
        <dbReference type="Proteomes" id="UP000011523"/>
    </source>
</evidence>